<dbReference type="SUPFAM" id="SSF47384">
    <property type="entry name" value="Homodimeric domain of signal transducing histidine kinase"/>
    <property type="match status" value="1"/>
</dbReference>
<dbReference type="AlphaFoldDB" id="A0A318ESJ6"/>
<name>A0A318ESJ6_9FIRM</name>
<evidence type="ECO:0000256" key="2">
    <source>
        <dbReference type="ARBA" id="ARBA00006402"/>
    </source>
</evidence>
<dbReference type="Gene3D" id="3.30.565.10">
    <property type="entry name" value="Histidine kinase-like ATPase, C-terminal domain"/>
    <property type="match status" value="1"/>
</dbReference>
<dbReference type="GO" id="GO:0009927">
    <property type="term" value="F:histidine phosphotransfer kinase activity"/>
    <property type="evidence" value="ECO:0007669"/>
    <property type="project" value="TreeGrafter"/>
</dbReference>
<dbReference type="GO" id="GO:0005886">
    <property type="term" value="C:plasma membrane"/>
    <property type="evidence" value="ECO:0007669"/>
    <property type="project" value="TreeGrafter"/>
</dbReference>
<evidence type="ECO:0000256" key="4">
    <source>
        <dbReference type="ARBA" id="ARBA00018672"/>
    </source>
</evidence>
<dbReference type="CDD" id="cd17546">
    <property type="entry name" value="REC_hyHK_CKI1_RcsC-like"/>
    <property type="match status" value="1"/>
</dbReference>
<dbReference type="PRINTS" id="PR00344">
    <property type="entry name" value="BCTRLSENSOR"/>
</dbReference>
<keyword evidence="6" id="KW-0808">Transferase</keyword>
<dbReference type="Pfam" id="PF00512">
    <property type="entry name" value="HisKA"/>
    <property type="match status" value="1"/>
</dbReference>
<evidence type="ECO:0000256" key="12">
    <source>
        <dbReference type="SAM" id="Phobius"/>
    </source>
</evidence>
<dbReference type="InterPro" id="IPR036097">
    <property type="entry name" value="HisK_dim/P_sf"/>
</dbReference>
<dbReference type="InterPro" id="IPR003661">
    <property type="entry name" value="HisK_dim/P_dom"/>
</dbReference>
<dbReference type="InterPro" id="IPR035965">
    <property type="entry name" value="PAS-like_dom_sf"/>
</dbReference>
<protein>
    <recommendedName>
        <fullName evidence="10">Circadian input-output histidine kinase CikA</fullName>
        <ecNumber evidence="3">2.7.13.3</ecNumber>
    </recommendedName>
    <alternativeName>
        <fullName evidence="4">Stage 0 sporulation protein A homolog</fullName>
    </alternativeName>
</protein>
<dbReference type="PANTHER" id="PTHR43047:SF72">
    <property type="entry name" value="OSMOSENSING HISTIDINE PROTEIN KINASE SLN1"/>
    <property type="match status" value="1"/>
</dbReference>
<keyword evidence="5 11" id="KW-0597">Phosphoprotein</keyword>
<evidence type="ECO:0000256" key="9">
    <source>
        <dbReference type="ARBA" id="ARBA00024867"/>
    </source>
</evidence>
<comment type="function">
    <text evidence="9">May play the central regulatory role in sporulation. It may be an element of the effector pathway responsible for the activation of sporulation genes in response to nutritional stress. Spo0A may act in concert with spo0H (a sigma factor) to control the expression of some genes that are critical to the sporulation process.</text>
</comment>
<dbReference type="CDD" id="cd16922">
    <property type="entry name" value="HATPase_EvgS-ArcB-TorS-like"/>
    <property type="match status" value="1"/>
</dbReference>
<dbReference type="Gene3D" id="3.40.50.2300">
    <property type="match status" value="1"/>
</dbReference>
<organism evidence="15 16">
    <name type="scientific">Lachnotalea glycerini</name>
    <dbReference type="NCBI Taxonomy" id="1763509"/>
    <lineage>
        <taxon>Bacteria</taxon>
        <taxon>Bacillati</taxon>
        <taxon>Bacillota</taxon>
        <taxon>Clostridia</taxon>
        <taxon>Lachnospirales</taxon>
        <taxon>Lachnospiraceae</taxon>
        <taxon>Lachnotalea</taxon>
    </lineage>
</organism>
<reference evidence="15 16" key="1">
    <citation type="submission" date="2018-05" db="EMBL/GenBank/DDBJ databases">
        <title>Genomic Encyclopedia of Type Strains, Phase IV (KMG-IV): sequencing the most valuable type-strain genomes for metagenomic binning, comparative biology and taxonomic classification.</title>
        <authorList>
            <person name="Goeker M."/>
        </authorList>
    </citation>
    <scope>NUCLEOTIDE SEQUENCE [LARGE SCALE GENOMIC DNA]</scope>
    <source>
        <strain evidence="15 16">DSM 28816</strain>
    </source>
</reference>
<evidence type="ECO:0000259" key="13">
    <source>
        <dbReference type="PROSITE" id="PS50109"/>
    </source>
</evidence>
<dbReference type="SMART" id="SM00388">
    <property type="entry name" value="HisKA"/>
    <property type="match status" value="1"/>
</dbReference>
<evidence type="ECO:0000313" key="15">
    <source>
        <dbReference type="EMBL" id="PXV90302.1"/>
    </source>
</evidence>
<dbReference type="InterPro" id="IPR001789">
    <property type="entry name" value="Sig_transdc_resp-reg_receiver"/>
</dbReference>
<evidence type="ECO:0000256" key="8">
    <source>
        <dbReference type="ARBA" id="ARBA00023012"/>
    </source>
</evidence>
<evidence type="ECO:0000256" key="6">
    <source>
        <dbReference type="ARBA" id="ARBA00022679"/>
    </source>
</evidence>
<evidence type="ECO:0000256" key="1">
    <source>
        <dbReference type="ARBA" id="ARBA00000085"/>
    </source>
</evidence>
<dbReference type="Gene3D" id="3.30.450.20">
    <property type="entry name" value="PAS domain"/>
    <property type="match status" value="1"/>
</dbReference>
<dbReference type="SUPFAM" id="SSF55785">
    <property type="entry name" value="PYP-like sensor domain (PAS domain)"/>
    <property type="match status" value="1"/>
</dbReference>
<feature type="domain" description="Response regulatory" evidence="14">
    <location>
        <begin position="730"/>
        <end position="851"/>
    </location>
</feature>
<dbReference type="SUPFAM" id="SSF52172">
    <property type="entry name" value="CheY-like"/>
    <property type="match status" value="1"/>
</dbReference>
<dbReference type="CDD" id="cd00082">
    <property type="entry name" value="HisKA"/>
    <property type="match status" value="1"/>
</dbReference>
<comment type="caution">
    <text evidence="15">The sequence shown here is derived from an EMBL/GenBank/DDBJ whole genome shotgun (WGS) entry which is preliminary data.</text>
</comment>
<evidence type="ECO:0000256" key="11">
    <source>
        <dbReference type="PROSITE-ProRule" id="PRU00169"/>
    </source>
</evidence>
<dbReference type="InterPro" id="IPR011006">
    <property type="entry name" value="CheY-like_superfamily"/>
</dbReference>
<dbReference type="Pfam" id="PF00072">
    <property type="entry name" value="Response_reg"/>
    <property type="match status" value="1"/>
</dbReference>
<dbReference type="EC" id="2.7.13.3" evidence="3"/>
<feature type="modified residue" description="4-aspartylphosphate" evidence="11">
    <location>
        <position position="782"/>
    </location>
</feature>
<dbReference type="SMART" id="SM00448">
    <property type="entry name" value="REC"/>
    <property type="match status" value="1"/>
</dbReference>
<evidence type="ECO:0000259" key="14">
    <source>
        <dbReference type="PROSITE" id="PS50110"/>
    </source>
</evidence>
<feature type="domain" description="Histidine kinase" evidence="13">
    <location>
        <begin position="480"/>
        <end position="704"/>
    </location>
</feature>
<sequence length="856" mass="98331">MRKMHQSILILMAALAVFIYIIIPRFVYALKDECTYYRIGLSIFAIVILFLITENLKVKKIAQDLKASREKYLIASKNADFTFWELDIVNRRIICSNQSGCQHGMREIFENVPQSLIEAGYVTLESLDQFLQMYEKVYAGEPVVVGEFWMKIPQSSQKRLMRVTYTTLYDKFGKPAKAVGTCKDITIEKDIEKKYKEEIYYHTCVDKDVIGSFHFNLTKNWCGDGHSNIPQVLDLQSSGTVDGFFEKEYEMNVDLEIASEYKKRFTRKNLLNCFYEGTSQLTFDHKVIIEGKVIWITTVIHMIQNPDTGDIEGFIYSRNINNLKMNEQIMRIVIGLDYDLITVIDRRHNTYILYQTNQDIILPLGVNHNYEKEVYHYAAQFVYEEDREQYIHDTSLMEITKQLERSKYFIIYYRVMESNDRIRWKKSYYVYMDAMDQVIIGTRVDITEIFEREERKNDLLKNALAAAEQANKAKSVFLSSMSHDIRTPMNAIIGMTKLAKMDIDNKEKVLNHLNIIDSSGKHLLSIINDILDMSRIESGKLIFAEEEFDLRALIEDIASMNRALIDEKKQSFETRFIHLQHQLIKGDELKLKQIIINLLSNANKFTPDKGHILLTLEEIKSTKEEYAYFRCSVEDNGIGIPKEMQEAIFNPFVRDGIGAINKVEGTGLGLSIVKSMVEARGGRIWVESEVGKGSKFIFEFAGTIMDKSDILAEDKVEKKINTNINCSGVKILLVEDNEINVMVATQLFEKLGASVETAANGSIGFDKFVSSKNGYYDIVFMDVQMPVMNGYEATKAIRESTHQQAKTIPIVAMTADVFAEDIARARECGMNAHLAKPFEMSQFCELLNNLIVGNDI</sequence>
<dbReference type="FunFam" id="3.30.565.10:FF:000010">
    <property type="entry name" value="Sensor histidine kinase RcsC"/>
    <property type="match status" value="1"/>
</dbReference>
<dbReference type="RefSeq" id="WP_110291147.1">
    <property type="nucleotide sequence ID" value="NZ_QICS01000005.1"/>
</dbReference>
<evidence type="ECO:0000313" key="16">
    <source>
        <dbReference type="Proteomes" id="UP000247523"/>
    </source>
</evidence>
<keyword evidence="12" id="KW-0472">Membrane</keyword>
<comment type="catalytic activity">
    <reaction evidence="1">
        <text>ATP + protein L-histidine = ADP + protein N-phospho-L-histidine.</text>
        <dbReference type="EC" id="2.7.13.3"/>
    </reaction>
</comment>
<evidence type="ECO:0000256" key="5">
    <source>
        <dbReference type="ARBA" id="ARBA00022553"/>
    </source>
</evidence>
<dbReference type="Proteomes" id="UP000247523">
    <property type="component" value="Unassembled WGS sequence"/>
</dbReference>
<keyword evidence="7 15" id="KW-0418">Kinase</keyword>
<keyword evidence="8" id="KW-0902">Two-component regulatory system</keyword>
<dbReference type="PROSITE" id="PS50110">
    <property type="entry name" value="RESPONSE_REGULATORY"/>
    <property type="match status" value="1"/>
</dbReference>
<dbReference type="PANTHER" id="PTHR43047">
    <property type="entry name" value="TWO-COMPONENT HISTIDINE PROTEIN KINASE"/>
    <property type="match status" value="1"/>
</dbReference>
<evidence type="ECO:0000256" key="3">
    <source>
        <dbReference type="ARBA" id="ARBA00012438"/>
    </source>
</evidence>
<feature type="transmembrane region" description="Helical" evidence="12">
    <location>
        <begin position="36"/>
        <end position="53"/>
    </location>
</feature>
<dbReference type="InterPro" id="IPR003594">
    <property type="entry name" value="HATPase_dom"/>
</dbReference>
<keyword evidence="12" id="KW-1133">Transmembrane helix</keyword>
<comment type="similarity">
    <text evidence="2">In the N-terminal section; belongs to the phytochrome family.</text>
</comment>
<evidence type="ECO:0000256" key="7">
    <source>
        <dbReference type="ARBA" id="ARBA00022777"/>
    </source>
</evidence>
<accession>A0A318ESJ6</accession>
<dbReference type="Gene3D" id="1.10.287.130">
    <property type="match status" value="1"/>
</dbReference>
<dbReference type="SUPFAM" id="SSF55874">
    <property type="entry name" value="ATPase domain of HSP90 chaperone/DNA topoisomerase II/histidine kinase"/>
    <property type="match status" value="1"/>
</dbReference>
<dbReference type="Pfam" id="PF02518">
    <property type="entry name" value="HATPase_c"/>
    <property type="match status" value="1"/>
</dbReference>
<dbReference type="InterPro" id="IPR004358">
    <property type="entry name" value="Sig_transdc_His_kin-like_C"/>
</dbReference>
<evidence type="ECO:0000256" key="10">
    <source>
        <dbReference type="ARBA" id="ARBA00074306"/>
    </source>
</evidence>
<dbReference type="GO" id="GO:0000155">
    <property type="term" value="F:phosphorelay sensor kinase activity"/>
    <property type="evidence" value="ECO:0007669"/>
    <property type="project" value="InterPro"/>
</dbReference>
<dbReference type="InterPro" id="IPR005467">
    <property type="entry name" value="His_kinase_dom"/>
</dbReference>
<dbReference type="PROSITE" id="PS50109">
    <property type="entry name" value="HIS_KIN"/>
    <property type="match status" value="1"/>
</dbReference>
<proteinExistence type="inferred from homology"/>
<dbReference type="SMART" id="SM00387">
    <property type="entry name" value="HATPase_c"/>
    <property type="match status" value="1"/>
</dbReference>
<dbReference type="InterPro" id="IPR036890">
    <property type="entry name" value="HATPase_C_sf"/>
</dbReference>
<gene>
    <name evidence="15" type="ORF">C8E03_105212</name>
</gene>
<feature type="transmembrane region" description="Helical" evidence="12">
    <location>
        <begin position="7"/>
        <end position="30"/>
    </location>
</feature>
<keyword evidence="12" id="KW-0812">Transmembrane</keyword>
<dbReference type="EMBL" id="QICS01000005">
    <property type="protein sequence ID" value="PXV90302.1"/>
    <property type="molecule type" value="Genomic_DNA"/>
</dbReference>